<protein>
    <recommendedName>
        <fullName evidence="2">Peptide deformylase</fullName>
        <shortName evidence="2">PDF</shortName>
        <ecNumber evidence="2">3.5.1.88</ecNumber>
    </recommendedName>
    <alternativeName>
        <fullName evidence="2">Polypeptide deformylase</fullName>
    </alternativeName>
</protein>
<evidence type="ECO:0000313" key="4">
    <source>
        <dbReference type="Proteomes" id="UP000827138"/>
    </source>
</evidence>
<feature type="binding site" evidence="2">
    <location>
        <position position="151"/>
    </location>
    <ligand>
        <name>Fe cation</name>
        <dbReference type="ChEBI" id="CHEBI:24875"/>
    </ligand>
</feature>
<dbReference type="PIRSF" id="PIRSF004749">
    <property type="entry name" value="Pep_def"/>
    <property type="match status" value="1"/>
</dbReference>
<feature type="binding site" evidence="2">
    <location>
        <position position="155"/>
    </location>
    <ligand>
        <name>Fe cation</name>
        <dbReference type="ChEBI" id="CHEBI:24875"/>
    </ligand>
</feature>
<keyword evidence="2" id="KW-0479">Metal-binding</keyword>
<keyword evidence="2" id="KW-0408">Iron</keyword>
<dbReference type="PRINTS" id="PR01576">
    <property type="entry name" value="PDEFORMYLASE"/>
</dbReference>
<feature type="binding site" evidence="2">
    <location>
        <position position="109"/>
    </location>
    <ligand>
        <name>Fe cation</name>
        <dbReference type="ChEBI" id="CHEBI:24875"/>
    </ligand>
</feature>
<keyword evidence="2" id="KW-0648">Protein biosynthesis</keyword>
<dbReference type="CDD" id="cd00487">
    <property type="entry name" value="Pep_deformylase"/>
    <property type="match status" value="1"/>
</dbReference>
<dbReference type="RefSeq" id="WP_220645257.1">
    <property type="nucleotide sequence ID" value="NZ_CP080647.1"/>
</dbReference>
<keyword evidence="2" id="KW-0378">Hydrolase</keyword>
<reference evidence="3 4" key="1">
    <citation type="submission" date="2021-08" db="EMBL/GenBank/DDBJ databases">
        <authorList>
            <person name="Ping M."/>
        </authorList>
    </citation>
    <scope>NUCLEOTIDE SEQUENCE [LARGE SCALE GENOMIC DNA]</scope>
    <source>
        <strain evidence="3 4">MG28</strain>
    </source>
</reference>
<dbReference type="EMBL" id="CP080647">
    <property type="protein sequence ID" value="QYX76122.1"/>
    <property type="molecule type" value="Genomic_DNA"/>
</dbReference>
<dbReference type="SUPFAM" id="SSF56420">
    <property type="entry name" value="Peptide deformylase"/>
    <property type="match status" value="1"/>
</dbReference>
<dbReference type="Pfam" id="PF01327">
    <property type="entry name" value="Pep_deformylase"/>
    <property type="match status" value="1"/>
</dbReference>
<dbReference type="PANTHER" id="PTHR10458:SF22">
    <property type="entry name" value="PEPTIDE DEFORMYLASE"/>
    <property type="match status" value="1"/>
</dbReference>
<organism evidence="3 4">
    <name type="scientific">Streptomyces akebiae</name>
    <dbReference type="NCBI Taxonomy" id="2865673"/>
    <lineage>
        <taxon>Bacteria</taxon>
        <taxon>Bacillati</taxon>
        <taxon>Actinomycetota</taxon>
        <taxon>Actinomycetes</taxon>
        <taxon>Kitasatosporales</taxon>
        <taxon>Streptomycetaceae</taxon>
        <taxon>Streptomyces</taxon>
    </lineage>
</organism>
<dbReference type="HAMAP" id="MF_00163">
    <property type="entry name" value="Pep_deformylase"/>
    <property type="match status" value="1"/>
</dbReference>
<name>A0ABX8XKD0_9ACTN</name>
<accession>A0ABX8XKD0</accession>
<keyword evidence="4" id="KW-1185">Reference proteome</keyword>
<evidence type="ECO:0000256" key="2">
    <source>
        <dbReference type="HAMAP-Rule" id="MF_00163"/>
    </source>
</evidence>
<dbReference type="InterPro" id="IPR023635">
    <property type="entry name" value="Peptide_deformylase"/>
</dbReference>
<dbReference type="Proteomes" id="UP000827138">
    <property type="component" value="Chromosome"/>
</dbReference>
<dbReference type="EC" id="3.5.1.88" evidence="2"/>
<feature type="active site" evidence="2">
    <location>
        <position position="152"/>
    </location>
</feature>
<dbReference type="PANTHER" id="PTHR10458">
    <property type="entry name" value="PEPTIDE DEFORMYLASE"/>
    <property type="match status" value="1"/>
</dbReference>
<proteinExistence type="inferred from homology"/>
<evidence type="ECO:0000313" key="3">
    <source>
        <dbReference type="EMBL" id="QYX76122.1"/>
    </source>
</evidence>
<sequence>MTTPSTASDTMKSIGIVQEGTPVLTDPARPFELPREAAEAREIVAALHAAADRAATVHTFSKGMGVAAPQIGVGRRVAIVRPAEGDAITLLNPVVVEESSDTDEQFEGCLSFFDVRGKVPRPRTLWVRYQDFDGQRQTTIFTDGLARLVAHEVDHLDGVLYVARMAPGSSTISVAEYKGTGQNWRYSPRSGG</sequence>
<dbReference type="InterPro" id="IPR036821">
    <property type="entry name" value="Peptide_deformylase_sf"/>
</dbReference>
<comment type="cofactor">
    <cofactor evidence="2">
        <name>Fe(2+)</name>
        <dbReference type="ChEBI" id="CHEBI:29033"/>
    </cofactor>
    <text evidence="2">Binds 1 Fe(2+) ion.</text>
</comment>
<comment type="catalytic activity">
    <reaction evidence="2">
        <text>N-terminal N-formyl-L-methionyl-[peptide] + H2O = N-terminal L-methionyl-[peptide] + formate</text>
        <dbReference type="Rhea" id="RHEA:24420"/>
        <dbReference type="Rhea" id="RHEA-COMP:10639"/>
        <dbReference type="Rhea" id="RHEA-COMP:10640"/>
        <dbReference type="ChEBI" id="CHEBI:15377"/>
        <dbReference type="ChEBI" id="CHEBI:15740"/>
        <dbReference type="ChEBI" id="CHEBI:49298"/>
        <dbReference type="ChEBI" id="CHEBI:64731"/>
        <dbReference type="EC" id="3.5.1.88"/>
    </reaction>
</comment>
<dbReference type="Gene3D" id="3.90.45.10">
    <property type="entry name" value="Peptide deformylase"/>
    <property type="match status" value="1"/>
</dbReference>
<comment type="similarity">
    <text evidence="1 2">Belongs to the polypeptide deformylase family.</text>
</comment>
<evidence type="ECO:0000256" key="1">
    <source>
        <dbReference type="ARBA" id="ARBA00010759"/>
    </source>
</evidence>
<gene>
    <name evidence="2" type="primary">def</name>
    <name evidence="3" type="ORF">K1J60_06015</name>
</gene>
<comment type="function">
    <text evidence="2">Removes the formyl group from the N-terminal Met of newly synthesized proteins. Requires at least a dipeptide for an efficient rate of reaction. N-terminal L-methionine is a prerequisite for activity but the enzyme has broad specificity at other positions.</text>
</comment>